<dbReference type="Proteomes" id="UP001479436">
    <property type="component" value="Unassembled WGS sequence"/>
</dbReference>
<dbReference type="SUPFAM" id="SSF55347">
    <property type="entry name" value="Glyceraldehyde-3-phosphate dehydrogenase-like, C-terminal domain"/>
    <property type="match status" value="1"/>
</dbReference>
<dbReference type="PANTHER" id="PTHR42840:SF5">
    <property type="entry name" value="NAD(P)-BINDING ROSSMANN-FOLD SUPERFAMILY PROTEIN"/>
    <property type="match status" value="1"/>
</dbReference>
<dbReference type="InterPro" id="IPR004104">
    <property type="entry name" value="Gfo/Idh/MocA-like_OxRdtase_C"/>
</dbReference>
<dbReference type="InterPro" id="IPR036291">
    <property type="entry name" value="NAD(P)-bd_dom_sf"/>
</dbReference>
<dbReference type="Pfam" id="PF01408">
    <property type="entry name" value="GFO_IDH_MocA"/>
    <property type="match status" value="1"/>
</dbReference>
<keyword evidence="4" id="KW-1185">Reference proteome</keyword>
<gene>
    <name evidence="3" type="ORF">K7432_012075</name>
</gene>
<dbReference type="InterPro" id="IPR000683">
    <property type="entry name" value="Gfo/Idh/MocA-like_OxRdtase_N"/>
</dbReference>
<dbReference type="Gene3D" id="3.30.360.10">
    <property type="entry name" value="Dihydrodipicolinate Reductase, domain 2"/>
    <property type="match status" value="1"/>
</dbReference>
<name>A0ABR2WLH9_9FUNG</name>
<dbReference type="Gene3D" id="3.40.50.720">
    <property type="entry name" value="NAD(P)-binding Rossmann-like Domain"/>
    <property type="match status" value="1"/>
</dbReference>
<evidence type="ECO:0000259" key="2">
    <source>
        <dbReference type="Pfam" id="PF02894"/>
    </source>
</evidence>
<sequence length="349" mass="37895">MSKKLNVLIIGTGLFATSTYLPALEGLSDKFQIVACCNRSLEKAQLFAEKASIPANAVYTDIDEALQHPGVDVAAILVPVQYNLEITRKAINAGKHVVLEKPIAHNLRDAAEVVRLSKSTDKVVLVAENFGYREYLHKVSNIIKNGTIGNGVAFNYVANRNYDPSNPYMATKWRQSPEHVGGYLSDGGVHNWAEIIELLGRPDEVSAFTSQTYEIHGAEDTIALSAKMVSGAVGTFVLSMATAKPAGLNFHIYGTKGTIYISQSQNIDTEGSISSEEISVTIFEDTGNVTNFDKSSGIGVTEEWCDFYDAVTHGKSLRITPEDAYYHLATIAAGIESSKTRKVVPVQTV</sequence>
<evidence type="ECO:0000259" key="1">
    <source>
        <dbReference type="Pfam" id="PF01408"/>
    </source>
</evidence>
<feature type="domain" description="Gfo/Idh/MocA-like oxidoreductase N-terminal" evidence="1">
    <location>
        <begin position="5"/>
        <end position="127"/>
    </location>
</feature>
<comment type="caution">
    <text evidence="3">The sequence shown here is derived from an EMBL/GenBank/DDBJ whole genome shotgun (WGS) entry which is preliminary data.</text>
</comment>
<evidence type="ECO:0000313" key="3">
    <source>
        <dbReference type="EMBL" id="KAK9762316.1"/>
    </source>
</evidence>
<dbReference type="EMBL" id="JASJQH010001007">
    <property type="protein sequence ID" value="KAK9762316.1"/>
    <property type="molecule type" value="Genomic_DNA"/>
</dbReference>
<dbReference type="SUPFAM" id="SSF51735">
    <property type="entry name" value="NAD(P)-binding Rossmann-fold domains"/>
    <property type="match status" value="1"/>
</dbReference>
<protein>
    <recommendedName>
        <fullName evidence="5">Gfo/Idh/MocA family oxidoreductase</fullName>
    </recommendedName>
</protein>
<accession>A0ABR2WLH9</accession>
<feature type="domain" description="Gfo/Idh/MocA-like oxidoreductase C-terminal" evidence="2">
    <location>
        <begin position="143"/>
        <end position="346"/>
    </location>
</feature>
<dbReference type="Pfam" id="PF02894">
    <property type="entry name" value="GFO_IDH_MocA_C"/>
    <property type="match status" value="1"/>
</dbReference>
<organism evidence="3 4">
    <name type="scientific">Basidiobolus ranarum</name>
    <dbReference type="NCBI Taxonomy" id="34480"/>
    <lineage>
        <taxon>Eukaryota</taxon>
        <taxon>Fungi</taxon>
        <taxon>Fungi incertae sedis</taxon>
        <taxon>Zoopagomycota</taxon>
        <taxon>Entomophthoromycotina</taxon>
        <taxon>Basidiobolomycetes</taxon>
        <taxon>Basidiobolales</taxon>
        <taxon>Basidiobolaceae</taxon>
        <taxon>Basidiobolus</taxon>
    </lineage>
</organism>
<proteinExistence type="predicted"/>
<evidence type="ECO:0000313" key="4">
    <source>
        <dbReference type="Proteomes" id="UP001479436"/>
    </source>
</evidence>
<dbReference type="PANTHER" id="PTHR42840">
    <property type="entry name" value="NAD(P)-BINDING ROSSMANN-FOLD SUPERFAMILY PROTEIN-RELATED"/>
    <property type="match status" value="1"/>
</dbReference>
<reference evidence="3 4" key="1">
    <citation type="submission" date="2023-04" db="EMBL/GenBank/DDBJ databases">
        <title>Genome of Basidiobolus ranarum AG-B5.</title>
        <authorList>
            <person name="Stajich J.E."/>
            <person name="Carter-House D."/>
            <person name="Gryganskyi A."/>
        </authorList>
    </citation>
    <scope>NUCLEOTIDE SEQUENCE [LARGE SCALE GENOMIC DNA]</scope>
    <source>
        <strain evidence="3 4">AG-B5</strain>
    </source>
</reference>
<evidence type="ECO:0008006" key="5">
    <source>
        <dbReference type="Google" id="ProtNLM"/>
    </source>
</evidence>